<evidence type="ECO:0000313" key="3">
    <source>
        <dbReference type="Proteomes" id="UP001499988"/>
    </source>
</evidence>
<evidence type="ECO:0000313" key="2">
    <source>
        <dbReference type="EMBL" id="GAA4894646.1"/>
    </source>
</evidence>
<dbReference type="EMBL" id="BAABJZ010000093">
    <property type="protein sequence ID" value="GAA4894646.1"/>
    <property type="molecule type" value="Genomic_DNA"/>
</dbReference>
<feature type="transmembrane region" description="Helical" evidence="1">
    <location>
        <begin position="126"/>
        <end position="145"/>
    </location>
</feature>
<reference evidence="3" key="1">
    <citation type="journal article" date="2019" name="Int. J. Syst. Evol. Microbiol.">
        <title>The Global Catalogue of Microorganisms (GCM) 10K type strain sequencing project: providing services to taxonomists for standard genome sequencing and annotation.</title>
        <authorList>
            <consortium name="The Broad Institute Genomics Platform"/>
            <consortium name="The Broad Institute Genome Sequencing Center for Infectious Disease"/>
            <person name="Wu L."/>
            <person name="Ma J."/>
        </authorList>
    </citation>
    <scope>NUCLEOTIDE SEQUENCE [LARGE SCALE GENOMIC DNA]</scope>
    <source>
        <strain evidence="3">JCM 18401</strain>
    </source>
</reference>
<dbReference type="Proteomes" id="UP001499988">
    <property type="component" value="Unassembled WGS sequence"/>
</dbReference>
<evidence type="ECO:0008006" key="4">
    <source>
        <dbReference type="Google" id="ProtNLM"/>
    </source>
</evidence>
<accession>A0ABP9F7R8</accession>
<evidence type="ECO:0000256" key="1">
    <source>
        <dbReference type="SAM" id="Phobius"/>
    </source>
</evidence>
<sequence>MSDPIQTLARSRVPNSDTVIWLSLLVLPFVIGHFIGGAFGAAMKQDWWRLRELVDGSVHILLGYLLLILALRLFRQIADSGSYTLAVRQLLVLMGRISLVTALALLPCARLLVHYFAQQSFGPLDWLTAVSWPLVVVAGVLHLLAGVQKGAAQLKQEQDLTV</sequence>
<dbReference type="RefSeq" id="WP_345336236.1">
    <property type="nucleotide sequence ID" value="NZ_BAABJZ010000093.1"/>
</dbReference>
<name>A0ABP9F7R8_9GAMM</name>
<comment type="caution">
    <text evidence="2">The sequence shown here is derived from an EMBL/GenBank/DDBJ whole genome shotgun (WGS) entry which is preliminary data.</text>
</comment>
<keyword evidence="3" id="KW-1185">Reference proteome</keyword>
<feature type="transmembrane region" description="Helical" evidence="1">
    <location>
        <begin position="20"/>
        <end position="41"/>
    </location>
</feature>
<organism evidence="2 3">
    <name type="scientific">Ferrimonas pelagia</name>
    <dbReference type="NCBI Taxonomy" id="1177826"/>
    <lineage>
        <taxon>Bacteria</taxon>
        <taxon>Pseudomonadati</taxon>
        <taxon>Pseudomonadota</taxon>
        <taxon>Gammaproteobacteria</taxon>
        <taxon>Alteromonadales</taxon>
        <taxon>Ferrimonadaceae</taxon>
        <taxon>Ferrimonas</taxon>
    </lineage>
</organism>
<gene>
    <name evidence="2" type="ORF">GCM10023333_29820</name>
</gene>
<keyword evidence="1" id="KW-0472">Membrane</keyword>
<feature type="transmembrane region" description="Helical" evidence="1">
    <location>
        <begin position="53"/>
        <end position="74"/>
    </location>
</feature>
<proteinExistence type="predicted"/>
<keyword evidence="1" id="KW-0812">Transmembrane</keyword>
<protein>
    <recommendedName>
        <fullName evidence="4">DUF2975 domain-containing protein</fullName>
    </recommendedName>
</protein>
<feature type="transmembrane region" description="Helical" evidence="1">
    <location>
        <begin position="86"/>
        <end position="106"/>
    </location>
</feature>
<keyword evidence="1" id="KW-1133">Transmembrane helix</keyword>